<keyword evidence="3" id="KW-1185">Reference proteome</keyword>
<reference evidence="2 3" key="1">
    <citation type="journal article" date="2020" name="G3 (Bethesda)">
        <title>Draft Genome of the Common Snapping Turtle, Chelydra serpentina, a Model for Phenotypic Plasticity in Reptiles.</title>
        <authorList>
            <person name="Das D."/>
            <person name="Singh S.K."/>
            <person name="Bierstedt J."/>
            <person name="Erickson A."/>
            <person name="Galli G.L.J."/>
            <person name="Crossley D.A. 2nd"/>
            <person name="Rhen T."/>
        </authorList>
    </citation>
    <scope>NUCLEOTIDE SEQUENCE [LARGE SCALE GENOMIC DNA]</scope>
    <source>
        <strain evidence="2">KW</strain>
    </source>
</reference>
<evidence type="ECO:0000313" key="2">
    <source>
        <dbReference type="EMBL" id="KAG6920742.1"/>
    </source>
</evidence>
<feature type="compositionally biased region" description="Low complexity" evidence="1">
    <location>
        <begin position="92"/>
        <end position="107"/>
    </location>
</feature>
<sequence length="136" mass="14036">EPPVTPSVGALAEDRGRDRSLLPVAAVPVLGRRSRQDRRLPTLTELTTVWGSSEDSDSHPDSGAGLEPRGLDPFPSPPQGVPPPQHLFTSKTVGSSPGPTDSPSPTGAPHSRSPCAAPLPPPPLLPGLGGGRGRWV</sequence>
<feature type="region of interest" description="Disordered" evidence="1">
    <location>
        <begin position="45"/>
        <end position="136"/>
    </location>
</feature>
<name>A0A8T1RUV2_CHESE</name>
<feature type="non-terminal residue" evidence="2">
    <location>
        <position position="1"/>
    </location>
</feature>
<protein>
    <submittedName>
        <fullName evidence="2">Uncharacterized protein</fullName>
    </submittedName>
</protein>
<dbReference type="AlphaFoldDB" id="A0A8T1RUV2"/>
<organism evidence="2 3">
    <name type="scientific">Chelydra serpentina</name>
    <name type="common">Snapping turtle</name>
    <name type="synonym">Testudo serpentina</name>
    <dbReference type="NCBI Taxonomy" id="8475"/>
    <lineage>
        <taxon>Eukaryota</taxon>
        <taxon>Metazoa</taxon>
        <taxon>Chordata</taxon>
        <taxon>Craniata</taxon>
        <taxon>Vertebrata</taxon>
        <taxon>Euteleostomi</taxon>
        <taxon>Archelosauria</taxon>
        <taxon>Testudinata</taxon>
        <taxon>Testudines</taxon>
        <taxon>Cryptodira</taxon>
        <taxon>Durocryptodira</taxon>
        <taxon>Americhelydia</taxon>
        <taxon>Chelydroidea</taxon>
        <taxon>Chelydridae</taxon>
        <taxon>Chelydra</taxon>
    </lineage>
</organism>
<feature type="non-terminal residue" evidence="2">
    <location>
        <position position="136"/>
    </location>
</feature>
<feature type="compositionally biased region" description="Gly residues" evidence="1">
    <location>
        <begin position="127"/>
        <end position="136"/>
    </location>
</feature>
<evidence type="ECO:0000256" key="1">
    <source>
        <dbReference type="SAM" id="MobiDB-lite"/>
    </source>
</evidence>
<gene>
    <name evidence="2" type="ORF">G0U57_014362</name>
</gene>
<accession>A0A8T1RUV2</accession>
<dbReference type="Proteomes" id="UP000765507">
    <property type="component" value="Unassembled WGS sequence"/>
</dbReference>
<feature type="compositionally biased region" description="Pro residues" evidence="1">
    <location>
        <begin position="74"/>
        <end position="85"/>
    </location>
</feature>
<comment type="caution">
    <text evidence="2">The sequence shown here is derived from an EMBL/GenBank/DDBJ whole genome shotgun (WGS) entry which is preliminary data.</text>
</comment>
<dbReference type="EMBL" id="JAHGAV010004177">
    <property type="protein sequence ID" value="KAG6920742.1"/>
    <property type="molecule type" value="Genomic_DNA"/>
</dbReference>
<proteinExistence type="predicted"/>
<evidence type="ECO:0000313" key="3">
    <source>
        <dbReference type="Proteomes" id="UP000765507"/>
    </source>
</evidence>